<dbReference type="Proteomes" id="UP000199032">
    <property type="component" value="Unassembled WGS sequence"/>
</dbReference>
<dbReference type="AlphaFoldDB" id="A0A0S4LHL7"/>
<dbReference type="EMBL" id="CZQA01000009">
    <property type="protein sequence ID" value="CUS37095.1"/>
    <property type="molecule type" value="Genomic_DNA"/>
</dbReference>
<dbReference type="OrthoDB" id="9797435at2"/>
<keyword evidence="2" id="KW-1185">Reference proteome</keyword>
<reference evidence="1 2" key="1">
    <citation type="submission" date="2015-10" db="EMBL/GenBank/DDBJ databases">
        <authorList>
            <person name="Gilbert D.G."/>
        </authorList>
    </citation>
    <scope>NUCLEOTIDE SEQUENCE [LARGE SCALE GENOMIC DNA]</scope>
    <source>
        <strain evidence="1">COMA1</strain>
    </source>
</reference>
<evidence type="ECO:0000313" key="1">
    <source>
        <dbReference type="EMBL" id="CUS37095.1"/>
    </source>
</evidence>
<sequence>MAPQDKKPQPVTTLRCSRIKASIWKNEGMNGPFYNVTVARSYKGQDGVWKNSDSFGVTDLDALIVVAQQATRWITERSEH</sequence>
<organism evidence="1 2">
    <name type="scientific">Candidatus Nitrospira nitrosa</name>
    <dbReference type="NCBI Taxonomy" id="1742972"/>
    <lineage>
        <taxon>Bacteria</taxon>
        <taxon>Pseudomonadati</taxon>
        <taxon>Nitrospirota</taxon>
        <taxon>Nitrospiria</taxon>
        <taxon>Nitrospirales</taxon>
        <taxon>Nitrospiraceae</taxon>
        <taxon>Nitrospira</taxon>
    </lineage>
</organism>
<evidence type="ECO:0000313" key="2">
    <source>
        <dbReference type="Proteomes" id="UP000199032"/>
    </source>
</evidence>
<name>A0A0S4LHL7_9BACT</name>
<accession>A0A0S4LHL7</accession>
<proteinExistence type="predicted"/>
<protein>
    <submittedName>
        <fullName evidence="1">Uncharacterized protein</fullName>
    </submittedName>
</protein>
<dbReference type="RefSeq" id="WP_090749601.1">
    <property type="nucleotide sequence ID" value="NZ_CZQA01000009.1"/>
</dbReference>
<gene>
    <name evidence="1" type="ORF">COMA1_30406</name>
</gene>